<organism evidence="9 10">
    <name type="scientific">Pseudonocardia eucalypti</name>
    <dbReference type="NCBI Taxonomy" id="648755"/>
    <lineage>
        <taxon>Bacteria</taxon>
        <taxon>Bacillati</taxon>
        <taxon>Actinomycetota</taxon>
        <taxon>Actinomycetes</taxon>
        <taxon>Pseudonocardiales</taxon>
        <taxon>Pseudonocardiaceae</taxon>
        <taxon>Pseudonocardia</taxon>
    </lineage>
</organism>
<feature type="transmembrane region" description="Helical" evidence="7">
    <location>
        <begin position="53"/>
        <end position="70"/>
    </location>
</feature>
<dbReference type="InterPro" id="IPR036890">
    <property type="entry name" value="HATPase_C_sf"/>
</dbReference>
<evidence type="ECO:0000256" key="6">
    <source>
        <dbReference type="SAM" id="MobiDB-lite"/>
    </source>
</evidence>
<dbReference type="RefSeq" id="WP_185064265.1">
    <property type="nucleotide sequence ID" value="NZ_BAABJP010000007.1"/>
</dbReference>
<keyword evidence="10" id="KW-1185">Reference proteome</keyword>
<keyword evidence="7" id="KW-1133">Transmembrane helix</keyword>
<dbReference type="EMBL" id="BAABJP010000007">
    <property type="protein sequence ID" value="GAA5150458.1"/>
    <property type="molecule type" value="Genomic_DNA"/>
</dbReference>
<feature type="region of interest" description="Disordered" evidence="6">
    <location>
        <begin position="469"/>
        <end position="735"/>
    </location>
</feature>
<comment type="caution">
    <text evidence="9">The sequence shown here is derived from an EMBL/GenBank/DDBJ whole genome shotgun (WGS) entry which is preliminary data.</text>
</comment>
<feature type="compositionally biased region" description="Basic and acidic residues" evidence="6">
    <location>
        <begin position="535"/>
        <end position="547"/>
    </location>
</feature>
<sequence length="735" mass="80475">MGMPMISLRRYLPRGNTLDDAAWLRRHRIVLIVLVLHLPVLFAFGLVLGNSPLLVAEAMSVPLLCVFLGYVTKVRRLASVIVTAGLTWCSVSLVGFTHGSIEAHFHFFIIIGFIALYQDWIPFLWNVFFTVVSHGVGSALYPHLIFNHHAAQANPWAWSAVHGIAVAAACTGVVLFWRVSEDDQYRVHQAARQTDLEAGRRRFTSDLLINLARRNQKMLYRQLDIINQLEEKERDPDALGELFQLEHLATRVRRNAESLLVLSGEGASRVWPVPVPLREVVQAAIAETEDLERVTFNVAEHLAVAGNCVADLTHLLAELAENAVRFSPPGSTVSVAQRPYPHVAGAQLLTIEDWGVGMRPEALIEANKLLTEAPEVDLSASRQLGFHVVARLAKRHGITVSLTPTPGCGVTAAVVLPAELFGPAVEPDAGRHVRRGGGLLPAPVLGRLRGRSRESSALVTVDGQRRWERTEAPVRARPETTRAEPAPVGARRVEYVHAEPARTHADADRGHPAPSRDDGYATAEFPRDGYTPAEPSRDGYAKAEPSRDGYTPAEPSRDGYAPAESSRGGYAYAEPGRAAHAEAGQRHPRAGYAPTEAQPVHAPVEARRGPAPAEPPRRAPAEQSRAESPRAERSQRELTVAEHAAAMAARAAPLPPPALDPEDEQPADDRPRLTRRRPQTHIAPELRHPVPYPRTEQPEAPAPPTSSDALSRYQASRHAARVAAEQENGKWERPT</sequence>
<feature type="compositionally biased region" description="Basic and acidic residues" evidence="6">
    <location>
        <begin position="491"/>
        <end position="519"/>
    </location>
</feature>
<name>A0ABP9PQG8_9PSEU</name>
<evidence type="ECO:0000256" key="7">
    <source>
        <dbReference type="SAM" id="Phobius"/>
    </source>
</evidence>
<keyword evidence="5" id="KW-0418">Kinase</keyword>
<accession>A0ABP9PQG8</accession>
<evidence type="ECO:0000313" key="10">
    <source>
        <dbReference type="Proteomes" id="UP001428817"/>
    </source>
</evidence>
<feature type="compositionally biased region" description="Low complexity" evidence="6">
    <location>
        <begin position="641"/>
        <end position="652"/>
    </location>
</feature>
<dbReference type="SUPFAM" id="SSF55874">
    <property type="entry name" value="ATPase domain of HSP90 chaperone/DNA topoisomerase II/histidine kinase"/>
    <property type="match status" value="1"/>
</dbReference>
<feature type="transmembrane region" description="Helical" evidence="7">
    <location>
        <begin position="156"/>
        <end position="177"/>
    </location>
</feature>
<gene>
    <name evidence="9" type="ORF">GCM10023321_15860</name>
</gene>
<dbReference type="Proteomes" id="UP001428817">
    <property type="component" value="Unassembled WGS sequence"/>
</dbReference>
<evidence type="ECO:0000256" key="2">
    <source>
        <dbReference type="ARBA" id="ARBA00012438"/>
    </source>
</evidence>
<keyword evidence="7" id="KW-0472">Membrane</keyword>
<evidence type="ECO:0000259" key="8">
    <source>
        <dbReference type="SMART" id="SM00387"/>
    </source>
</evidence>
<evidence type="ECO:0000256" key="1">
    <source>
        <dbReference type="ARBA" id="ARBA00000085"/>
    </source>
</evidence>
<comment type="catalytic activity">
    <reaction evidence="1">
        <text>ATP + protein L-histidine = ADP + protein N-phospho-L-histidine.</text>
        <dbReference type="EC" id="2.7.13.3"/>
    </reaction>
</comment>
<keyword evidence="3" id="KW-0597">Phosphoprotein</keyword>
<dbReference type="Gene3D" id="3.30.565.10">
    <property type="entry name" value="Histidine kinase-like ATPase, C-terminal domain"/>
    <property type="match status" value="1"/>
</dbReference>
<feature type="transmembrane region" description="Helical" evidence="7">
    <location>
        <begin position="124"/>
        <end position="144"/>
    </location>
</feature>
<keyword evidence="7" id="KW-0812">Transmembrane</keyword>
<evidence type="ECO:0000256" key="4">
    <source>
        <dbReference type="ARBA" id="ARBA00022679"/>
    </source>
</evidence>
<dbReference type="InterPro" id="IPR003594">
    <property type="entry name" value="HATPase_dom"/>
</dbReference>
<dbReference type="EC" id="2.7.13.3" evidence="2"/>
<dbReference type="InterPro" id="IPR050428">
    <property type="entry name" value="TCS_sensor_his_kinase"/>
</dbReference>
<evidence type="ECO:0000256" key="3">
    <source>
        <dbReference type="ARBA" id="ARBA00022553"/>
    </source>
</evidence>
<feature type="compositionally biased region" description="Basic and acidic residues" evidence="6">
    <location>
        <begin position="615"/>
        <end position="640"/>
    </location>
</feature>
<dbReference type="Pfam" id="PF02518">
    <property type="entry name" value="HATPase_c"/>
    <property type="match status" value="1"/>
</dbReference>
<reference evidence="10" key="1">
    <citation type="journal article" date="2019" name="Int. J. Syst. Evol. Microbiol.">
        <title>The Global Catalogue of Microorganisms (GCM) 10K type strain sequencing project: providing services to taxonomists for standard genome sequencing and annotation.</title>
        <authorList>
            <consortium name="The Broad Institute Genomics Platform"/>
            <consortium name="The Broad Institute Genome Sequencing Center for Infectious Disease"/>
            <person name="Wu L."/>
            <person name="Ma J."/>
        </authorList>
    </citation>
    <scope>NUCLEOTIDE SEQUENCE [LARGE SCALE GENOMIC DNA]</scope>
    <source>
        <strain evidence="10">JCM 18303</strain>
    </source>
</reference>
<keyword evidence="4" id="KW-0808">Transferase</keyword>
<dbReference type="SMART" id="SM00387">
    <property type="entry name" value="HATPase_c"/>
    <property type="match status" value="1"/>
</dbReference>
<feature type="transmembrane region" description="Helical" evidence="7">
    <location>
        <begin position="29"/>
        <end position="47"/>
    </location>
</feature>
<feature type="transmembrane region" description="Helical" evidence="7">
    <location>
        <begin position="77"/>
        <end position="95"/>
    </location>
</feature>
<proteinExistence type="predicted"/>
<evidence type="ECO:0000256" key="5">
    <source>
        <dbReference type="ARBA" id="ARBA00022777"/>
    </source>
</evidence>
<dbReference type="PANTHER" id="PTHR45436:SF5">
    <property type="entry name" value="SENSOR HISTIDINE KINASE TRCS"/>
    <property type="match status" value="1"/>
</dbReference>
<dbReference type="PANTHER" id="PTHR45436">
    <property type="entry name" value="SENSOR HISTIDINE KINASE YKOH"/>
    <property type="match status" value="1"/>
</dbReference>
<evidence type="ECO:0000313" key="9">
    <source>
        <dbReference type="EMBL" id="GAA5150458.1"/>
    </source>
</evidence>
<feature type="domain" description="Histidine kinase/HSP90-like ATPase" evidence="8">
    <location>
        <begin position="307"/>
        <end position="420"/>
    </location>
</feature>
<feature type="compositionally biased region" description="Basic and acidic residues" evidence="6">
    <location>
        <begin position="469"/>
        <end position="482"/>
    </location>
</feature>
<protein>
    <recommendedName>
        <fullName evidence="2">histidine kinase</fullName>
        <ecNumber evidence="2">2.7.13.3</ecNumber>
    </recommendedName>
</protein>